<protein>
    <recommendedName>
        <fullName evidence="2">PiggyBac transposable element-derived protein domain-containing protein</fullName>
    </recommendedName>
</protein>
<feature type="region of interest" description="Disordered" evidence="1">
    <location>
        <begin position="169"/>
        <end position="210"/>
    </location>
</feature>
<dbReference type="Proteomes" id="UP000177625">
    <property type="component" value="Unassembled WGS sequence"/>
</dbReference>
<gene>
    <name evidence="3" type="ORF">RSE6_01854</name>
</gene>
<feature type="domain" description="PiggyBac transposable element-derived protein" evidence="2">
    <location>
        <begin position="20"/>
        <end position="281"/>
    </location>
</feature>
<reference evidence="4" key="1">
    <citation type="submission" date="2016-03" db="EMBL/GenBank/DDBJ databases">
        <authorList>
            <person name="Guldener U."/>
        </authorList>
    </citation>
    <scope>NUCLEOTIDE SEQUENCE [LARGE SCALE GENOMIC DNA]</scope>
</reference>
<accession>A0A1E1LYU6</accession>
<organism evidence="3 4">
    <name type="scientific">Rhynchosporium secalis</name>
    <name type="common">Barley scald fungus</name>
    <dbReference type="NCBI Taxonomy" id="38038"/>
    <lineage>
        <taxon>Eukaryota</taxon>
        <taxon>Fungi</taxon>
        <taxon>Dikarya</taxon>
        <taxon>Ascomycota</taxon>
        <taxon>Pezizomycotina</taxon>
        <taxon>Leotiomycetes</taxon>
        <taxon>Helotiales</taxon>
        <taxon>Ploettnerulaceae</taxon>
        <taxon>Rhynchosporium</taxon>
    </lineage>
</organism>
<dbReference type="InterPro" id="IPR029526">
    <property type="entry name" value="PGBD"/>
</dbReference>
<dbReference type="Pfam" id="PF13843">
    <property type="entry name" value="DDE_Tnp_1_7"/>
    <property type="match status" value="1"/>
</dbReference>
<dbReference type="PANTHER" id="PTHR46599">
    <property type="entry name" value="PIGGYBAC TRANSPOSABLE ELEMENT-DERIVED PROTEIN 4"/>
    <property type="match status" value="1"/>
</dbReference>
<sequence>MKLLHFPPEIRLPEGIDADDPLHLFTMYFTPEIIQTIVDKTNQYERAPQDEMRPFARALQWYDTTVSELYIYFAIRIYMTYNIQNEISDYWSDKKFIAYHDITQYMARDRFQELHIRVRIAGNKVSGPYKRVDTLSDHAQDMNLSVYVPGRDLAIDECMIRYEGNAKEATTVPNKPTPTGFKHMPGAGNSPVDTKTPPELGSSKRSGKGGNKTQAVVLKLLRRLPLPLTGYGYHCFLDNLFISVKFVSFARSQGFGVTGTCRTNSGIVKELLELKKSDKNDVIPWGQLWSYPTIDGAIDEADHLIAQNSGLREVRRGGHQAIEHWIFRLILVNCYLLAKRAKVEELRKLRFRSQQEFRRLLVEGLISKAKETIVRSPKKRVAVVS</sequence>
<keyword evidence="4" id="KW-1185">Reference proteome</keyword>
<dbReference type="EMBL" id="FJVC01000070">
    <property type="protein sequence ID" value="CZT42026.1"/>
    <property type="molecule type" value="Genomic_DNA"/>
</dbReference>
<proteinExistence type="predicted"/>
<name>A0A1E1LYU6_RHYSE</name>
<evidence type="ECO:0000313" key="4">
    <source>
        <dbReference type="Proteomes" id="UP000177625"/>
    </source>
</evidence>
<evidence type="ECO:0000313" key="3">
    <source>
        <dbReference type="EMBL" id="CZT42026.1"/>
    </source>
</evidence>
<evidence type="ECO:0000256" key="1">
    <source>
        <dbReference type="SAM" id="MobiDB-lite"/>
    </source>
</evidence>
<dbReference type="PANTHER" id="PTHR46599:SF3">
    <property type="entry name" value="PIGGYBAC TRANSPOSABLE ELEMENT-DERIVED PROTEIN 4"/>
    <property type="match status" value="1"/>
</dbReference>
<dbReference type="AlphaFoldDB" id="A0A1E1LYU6"/>
<evidence type="ECO:0000259" key="2">
    <source>
        <dbReference type="Pfam" id="PF13843"/>
    </source>
</evidence>